<dbReference type="EMBL" id="CP056030">
    <property type="protein sequence ID" value="QKZ07808.1"/>
    <property type="molecule type" value="Genomic_DNA"/>
</dbReference>
<keyword evidence="6 9" id="KW-0010">Activator</keyword>
<comment type="domain">
    <text evidence="9">The C-terminal region contains a putative helix-turn-helix (HTH) motif, suggesting that this region may bind DNA.</text>
</comment>
<evidence type="ECO:0000256" key="4">
    <source>
        <dbReference type="ARBA" id="ARBA00023125"/>
    </source>
</evidence>
<comment type="similarity">
    <text evidence="9">Belongs to the FlhD family.</text>
</comment>
<keyword evidence="7 9" id="KW-0804">Transcription</keyword>
<dbReference type="Proteomes" id="UP000509568">
    <property type="component" value="Chromosome"/>
</dbReference>
<keyword evidence="10" id="KW-0282">Flagellum</keyword>
<evidence type="ECO:0000256" key="9">
    <source>
        <dbReference type="HAMAP-Rule" id="MF_00725"/>
    </source>
</evidence>
<protein>
    <recommendedName>
        <fullName evidence="9">Flagellar transcriptional regulator FlhD</fullName>
    </recommendedName>
</protein>
<dbReference type="HAMAP" id="MF_00725">
    <property type="entry name" value="FlhD"/>
    <property type="match status" value="1"/>
</dbReference>
<dbReference type="SUPFAM" id="SSF63592">
    <property type="entry name" value="Flagellar transcriptional activator FlhD"/>
    <property type="match status" value="1"/>
</dbReference>
<reference evidence="10 11" key="1">
    <citation type="submission" date="2020-06" db="EMBL/GenBank/DDBJ databases">
        <title>Pseudomonas eucalypticola sp. nov., an endophyte of Eucalyptus dunnii leaves with biocontrol ability of eucalyptus leaf blight.</title>
        <authorList>
            <person name="Liu Y."/>
            <person name="Song Z."/>
            <person name="Zeng H."/>
            <person name="Lu M."/>
            <person name="Wang X."/>
            <person name="Lian X."/>
            <person name="Zhang Q."/>
        </authorList>
    </citation>
    <scope>NUCLEOTIDE SEQUENCE [LARGE SCALE GENOMIC DNA]</scope>
    <source>
        <strain evidence="10 11">NP-1</strain>
    </source>
</reference>
<evidence type="ECO:0000256" key="5">
    <source>
        <dbReference type="ARBA" id="ARBA00023157"/>
    </source>
</evidence>
<dbReference type="GO" id="GO:0045893">
    <property type="term" value="P:positive regulation of DNA-templated transcription"/>
    <property type="evidence" value="ECO:0007669"/>
    <property type="project" value="InterPro"/>
</dbReference>
<dbReference type="Gene3D" id="1.10.4000.10">
    <property type="entry name" value="Flagellar transcriptional activator FlhD"/>
    <property type="match status" value="1"/>
</dbReference>
<evidence type="ECO:0000256" key="1">
    <source>
        <dbReference type="ARBA" id="ARBA00022490"/>
    </source>
</evidence>
<dbReference type="GO" id="GO:0005737">
    <property type="term" value="C:cytoplasm"/>
    <property type="evidence" value="ECO:0007669"/>
    <property type="project" value="UniProtKB-SubCell"/>
</dbReference>
<dbReference type="InterPro" id="IPR023559">
    <property type="entry name" value="Flagellar_FlhD"/>
</dbReference>
<comment type="subunit">
    <text evidence="9">Homodimer; disulfide-linked. Forms a heterohexamer composed of two FlhC and four FlhD subunits. Each FlhC binds a FlhD dimer, forming a heterotrimer, and a hexamer assembles by dimerization of two heterotrimers.</text>
</comment>
<evidence type="ECO:0000256" key="2">
    <source>
        <dbReference type="ARBA" id="ARBA00022795"/>
    </source>
</evidence>
<gene>
    <name evidence="9" type="primary">flhD</name>
    <name evidence="10" type="ORF">HWQ56_27380</name>
</gene>
<evidence type="ECO:0000256" key="6">
    <source>
        <dbReference type="ARBA" id="ARBA00023159"/>
    </source>
</evidence>
<sequence length="114" mass="12597">MNADRGLEDIQDLNFSYLLLVQRLLRKDRATAMFRLKLTEGMADLLVKLTSKQLTQLARINQLVCRPVFDEAECLSRVLGNSRELGLVEIHSSLLMASVDAGGDTGGRVGQAHV</sequence>
<keyword evidence="5 9" id="KW-1015">Disulfide bond</keyword>
<dbReference type="GO" id="GO:0044780">
    <property type="term" value="P:bacterial-type flagellum assembly"/>
    <property type="evidence" value="ECO:0007669"/>
    <property type="project" value="InterPro"/>
</dbReference>
<dbReference type="Pfam" id="PF05247">
    <property type="entry name" value="FlhD"/>
    <property type="match status" value="1"/>
</dbReference>
<keyword evidence="3 9" id="KW-0805">Transcription regulation</keyword>
<keyword evidence="4 9" id="KW-0238">DNA-binding</keyword>
<dbReference type="KEGG" id="pez:HWQ56_27380"/>
<evidence type="ECO:0000256" key="8">
    <source>
        <dbReference type="ARBA" id="ARBA00025431"/>
    </source>
</evidence>
<keyword evidence="11" id="KW-1185">Reference proteome</keyword>
<comment type="function">
    <text evidence="8 9">Functions in complex with FlhC as a master transcriptional regulator that regulates transcription of several flagellar and non-flagellar operons by binding to their promoter region. Activates expression of class 2 flagellar genes, including fliA, which is a flagellum-specific sigma factor that turns on the class 3 genes. Also regulates genes whose products function in a variety of physiological pathways.</text>
</comment>
<evidence type="ECO:0000256" key="3">
    <source>
        <dbReference type="ARBA" id="ARBA00023015"/>
    </source>
</evidence>
<evidence type="ECO:0000256" key="7">
    <source>
        <dbReference type="ARBA" id="ARBA00023163"/>
    </source>
</evidence>
<keyword evidence="2 9" id="KW-1005">Bacterial flagellum biogenesis</keyword>
<keyword evidence="10" id="KW-0966">Cell projection</keyword>
<keyword evidence="10" id="KW-0969">Cilium</keyword>
<name>A0A7D5HT08_9PSED</name>
<dbReference type="InterPro" id="IPR036194">
    <property type="entry name" value="FlhD_sf"/>
</dbReference>
<dbReference type="GO" id="GO:1902208">
    <property type="term" value="P:regulation of bacterial-type flagellum assembly"/>
    <property type="evidence" value="ECO:0007669"/>
    <property type="project" value="UniProtKB-UniRule"/>
</dbReference>
<dbReference type="NCBIfam" id="NF002783">
    <property type="entry name" value="PRK02909.1-1"/>
    <property type="match status" value="1"/>
</dbReference>
<dbReference type="GO" id="GO:0003677">
    <property type="term" value="F:DNA binding"/>
    <property type="evidence" value="ECO:0007669"/>
    <property type="project" value="UniProtKB-UniRule"/>
</dbReference>
<comment type="subcellular location">
    <subcellularLocation>
        <location evidence="9">Cytoplasm</location>
    </subcellularLocation>
</comment>
<accession>A0A7D5HT08</accession>
<organism evidence="10 11">
    <name type="scientific">Pseudomonas eucalypticola</name>
    <dbReference type="NCBI Taxonomy" id="2599595"/>
    <lineage>
        <taxon>Bacteria</taxon>
        <taxon>Pseudomonadati</taxon>
        <taxon>Pseudomonadota</taxon>
        <taxon>Gammaproteobacteria</taxon>
        <taxon>Pseudomonadales</taxon>
        <taxon>Pseudomonadaceae</taxon>
        <taxon>Pseudomonas</taxon>
    </lineage>
</organism>
<evidence type="ECO:0000313" key="11">
    <source>
        <dbReference type="Proteomes" id="UP000509568"/>
    </source>
</evidence>
<keyword evidence="1 9" id="KW-0963">Cytoplasm</keyword>
<proteinExistence type="inferred from homology"/>
<evidence type="ECO:0000313" key="10">
    <source>
        <dbReference type="EMBL" id="QKZ07808.1"/>
    </source>
</evidence>
<feature type="disulfide bond" description="Interchain" evidence="9">
    <location>
        <position position="65"/>
    </location>
</feature>
<dbReference type="AlphaFoldDB" id="A0A7D5HT08"/>